<dbReference type="Gene3D" id="3.30.870.10">
    <property type="entry name" value="Endonuclease Chain A"/>
    <property type="match status" value="2"/>
</dbReference>
<dbReference type="RefSeq" id="WP_344763208.1">
    <property type="nucleotide sequence ID" value="NZ_BAAAZE010000008.1"/>
</dbReference>
<dbReference type="EMBL" id="BAAAZE010000008">
    <property type="protein sequence ID" value="GAA4023075.1"/>
    <property type="molecule type" value="Genomic_DNA"/>
</dbReference>
<name>A0ABP7TA63_9BURK</name>
<accession>A0ABP7TA63</accession>
<feature type="domain" description="PLD phosphodiesterase" evidence="1">
    <location>
        <begin position="290"/>
        <end position="317"/>
    </location>
</feature>
<dbReference type="SUPFAM" id="SSF56024">
    <property type="entry name" value="Phospholipase D/nuclease"/>
    <property type="match status" value="2"/>
</dbReference>
<dbReference type="InterPro" id="IPR025202">
    <property type="entry name" value="PLD-like_dom"/>
</dbReference>
<organism evidence="2 3">
    <name type="scientific">Actimicrobium antarcticum</name>
    <dbReference type="NCBI Taxonomy" id="1051899"/>
    <lineage>
        <taxon>Bacteria</taxon>
        <taxon>Pseudomonadati</taxon>
        <taxon>Pseudomonadota</taxon>
        <taxon>Betaproteobacteria</taxon>
        <taxon>Burkholderiales</taxon>
        <taxon>Oxalobacteraceae</taxon>
        <taxon>Actimicrobium</taxon>
    </lineage>
</organism>
<evidence type="ECO:0000313" key="3">
    <source>
        <dbReference type="Proteomes" id="UP001501353"/>
    </source>
</evidence>
<dbReference type="CDD" id="cd09159">
    <property type="entry name" value="PLDc_ybhO_like_2"/>
    <property type="match status" value="1"/>
</dbReference>
<keyword evidence="3" id="KW-1185">Reference proteome</keyword>
<sequence length="387" mass="42930">MRTVSFVADNQLRLLECGAEFFPALINALDVASAEIHLETYIFADDAIGASVKAALIRAASRGVMVYVVTDWIGTGRAQSGLLDAEFRAAGVHHRSFNPWFRRGLARTHRKMCVVDRSLAFIGGLNINDDMISDDDSRSVLPEPRWDFAVEIRGPLVAAMHRETEAQWLRLGSLKIKVRWELFRETRILSRAGRVGSALAGLVIRDNLRNRRTIQRATLRALGGAHKSAVLTTPYFAPGRKMREALSQAALRGIDVTLLLGVGQFRMQDAVAHSFYPKLLESGVKVVEFRRTQLHAKAAVIDDDWATVGSSNYDGLSLFLNQEANVVIKDAAFATTLRGHLERAIAASALIAPEAFAGIGRLERIWYGMAYFLYRNALRLATFGRYS</sequence>
<dbReference type="Proteomes" id="UP001501353">
    <property type="component" value="Unassembled WGS sequence"/>
</dbReference>
<dbReference type="InterPro" id="IPR001736">
    <property type="entry name" value="PLipase_D/transphosphatidylase"/>
</dbReference>
<protein>
    <submittedName>
        <fullName evidence="2">Cardiolipin synthase ClsB</fullName>
    </submittedName>
</protein>
<evidence type="ECO:0000259" key="1">
    <source>
        <dbReference type="PROSITE" id="PS50035"/>
    </source>
</evidence>
<dbReference type="CDD" id="cd09110">
    <property type="entry name" value="PLDc_CLS_1"/>
    <property type="match status" value="1"/>
</dbReference>
<proteinExistence type="predicted"/>
<dbReference type="PROSITE" id="PS50035">
    <property type="entry name" value="PLD"/>
    <property type="match status" value="2"/>
</dbReference>
<comment type="caution">
    <text evidence="2">The sequence shown here is derived from an EMBL/GenBank/DDBJ whole genome shotgun (WGS) entry which is preliminary data.</text>
</comment>
<dbReference type="PANTHER" id="PTHR21248:SF22">
    <property type="entry name" value="PHOSPHOLIPASE D"/>
    <property type="match status" value="1"/>
</dbReference>
<gene>
    <name evidence="2" type="primary">clsB</name>
    <name evidence="2" type="ORF">GCM10022212_20540</name>
</gene>
<evidence type="ECO:0000313" key="2">
    <source>
        <dbReference type="EMBL" id="GAA4023075.1"/>
    </source>
</evidence>
<dbReference type="Pfam" id="PF13091">
    <property type="entry name" value="PLDc_2"/>
    <property type="match status" value="2"/>
</dbReference>
<feature type="domain" description="PLD phosphodiesterase" evidence="1">
    <location>
        <begin position="104"/>
        <end position="131"/>
    </location>
</feature>
<reference evidence="3" key="1">
    <citation type="journal article" date="2019" name="Int. J. Syst. Evol. Microbiol.">
        <title>The Global Catalogue of Microorganisms (GCM) 10K type strain sequencing project: providing services to taxonomists for standard genome sequencing and annotation.</title>
        <authorList>
            <consortium name="The Broad Institute Genomics Platform"/>
            <consortium name="The Broad Institute Genome Sequencing Center for Infectious Disease"/>
            <person name="Wu L."/>
            <person name="Ma J."/>
        </authorList>
    </citation>
    <scope>NUCLEOTIDE SEQUENCE [LARGE SCALE GENOMIC DNA]</scope>
    <source>
        <strain evidence="3">JCM 16673</strain>
    </source>
</reference>
<dbReference type="PANTHER" id="PTHR21248">
    <property type="entry name" value="CARDIOLIPIN SYNTHASE"/>
    <property type="match status" value="1"/>
</dbReference>
<dbReference type="SMART" id="SM00155">
    <property type="entry name" value="PLDc"/>
    <property type="match status" value="2"/>
</dbReference>